<gene>
    <name evidence="1" type="primary">WBGene00275782</name>
</gene>
<protein>
    <submittedName>
        <fullName evidence="1">Uncharacterized protein</fullName>
    </submittedName>
</protein>
<keyword evidence="2" id="KW-1185">Reference proteome</keyword>
<dbReference type="EnsemblMetazoa" id="PPA37413.1">
    <property type="protein sequence ID" value="PPA37413.1"/>
    <property type="gene ID" value="WBGene00275782"/>
</dbReference>
<sequence length="142" mass="16880">MESLKVHSLLQDGHFIQWMFDGCMARDIDIHRDYSSMLVFLLGRATFHDECKSLIIRFYPQLCAVLSTINHRRLRIYKREVDSSPSTFRHLAVFPEIAGVLETMPSLFRDWYCEWWSKECDQKMCNDLLLIGDPRHRAERIL</sequence>
<dbReference type="AlphaFoldDB" id="A0A2A6BSL5"/>
<organism evidence="1 2">
    <name type="scientific">Pristionchus pacificus</name>
    <name type="common">Parasitic nematode worm</name>
    <dbReference type="NCBI Taxonomy" id="54126"/>
    <lineage>
        <taxon>Eukaryota</taxon>
        <taxon>Metazoa</taxon>
        <taxon>Ecdysozoa</taxon>
        <taxon>Nematoda</taxon>
        <taxon>Chromadorea</taxon>
        <taxon>Rhabditida</taxon>
        <taxon>Rhabditina</taxon>
        <taxon>Diplogasteromorpha</taxon>
        <taxon>Diplogasteroidea</taxon>
        <taxon>Neodiplogasteridae</taxon>
        <taxon>Pristionchus</taxon>
    </lineage>
</organism>
<dbReference type="Proteomes" id="UP000005239">
    <property type="component" value="Unassembled WGS sequence"/>
</dbReference>
<name>A0A2A6BSL5_PRIPA</name>
<evidence type="ECO:0000313" key="1">
    <source>
        <dbReference type="EnsemblMetazoa" id="PPA37413.1"/>
    </source>
</evidence>
<accession>A0A8R1UPU0</accession>
<evidence type="ECO:0000313" key="2">
    <source>
        <dbReference type="Proteomes" id="UP000005239"/>
    </source>
</evidence>
<reference evidence="2" key="1">
    <citation type="journal article" date="2008" name="Nat. Genet.">
        <title>The Pristionchus pacificus genome provides a unique perspective on nematode lifestyle and parasitism.</title>
        <authorList>
            <person name="Dieterich C."/>
            <person name="Clifton S.W."/>
            <person name="Schuster L.N."/>
            <person name="Chinwalla A."/>
            <person name="Delehaunty K."/>
            <person name="Dinkelacker I."/>
            <person name="Fulton L."/>
            <person name="Fulton R."/>
            <person name="Godfrey J."/>
            <person name="Minx P."/>
            <person name="Mitreva M."/>
            <person name="Roeseler W."/>
            <person name="Tian H."/>
            <person name="Witte H."/>
            <person name="Yang S.P."/>
            <person name="Wilson R.K."/>
            <person name="Sommer R.J."/>
        </authorList>
    </citation>
    <scope>NUCLEOTIDE SEQUENCE [LARGE SCALE GENOMIC DNA]</scope>
    <source>
        <strain evidence="2">PS312</strain>
    </source>
</reference>
<accession>A0A2A6BSL5</accession>
<proteinExistence type="predicted"/>
<reference evidence="1" key="2">
    <citation type="submission" date="2022-06" db="UniProtKB">
        <authorList>
            <consortium name="EnsemblMetazoa"/>
        </authorList>
    </citation>
    <scope>IDENTIFICATION</scope>
    <source>
        <strain evidence="1">PS312</strain>
    </source>
</reference>